<accession>A0A6F9E4W6</accession>
<name>A0A6F9E4W6_9BACL</name>
<protein>
    <submittedName>
        <fullName evidence="2">Uncharacterized protein</fullName>
    </submittedName>
</protein>
<feature type="compositionally biased region" description="Basic residues" evidence="1">
    <location>
        <begin position="201"/>
        <end position="214"/>
    </location>
</feature>
<proteinExistence type="predicted"/>
<evidence type="ECO:0000313" key="2">
    <source>
        <dbReference type="EMBL" id="CAB3391553.1"/>
    </source>
</evidence>
<gene>
    <name evidence="2" type="ORF">COOX1_0969</name>
</gene>
<dbReference type="Gene3D" id="3.40.50.12780">
    <property type="entry name" value="N-terminal domain of ligase-like"/>
    <property type="match status" value="1"/>
</dbReference>
<evidence type="ECO:0000256" key="1">
    <source>
        <dbReference type="SAM" id="MobiDB-lite"/>
    </source>
</evidence>
<reference evidence="2 3" key="1">
    <citation type="submission" date="2020-04" db="EMBL/GenBank/DDBJ databases">
        <authorList>
            <person name="Hogendoorn C."/>
        </authorList>
    </citation>
    <scope>NUCLEOTIDE SEQUENCE [LARGE SCALE GENOMIC DNA]</scope>
    <source>
        <strain evidence="2">COOX1</strain>
    </source>
</reference>
<dbReference type="EMBL" id="LR792683">
    <property type="protein sequence ID" value="CAB3391553.1"/>
    <property type="molecule type" value="Genomic_DNA"/>
</dbReference>
<dbReference type="InterPro" id="IPR042099">
    <property type="entry name" value="ANL_N_sf"/>
</dbReference>
<feature type="region of interest" description="Disordered" evidence="1">
    <location>
        <begin position="1"/>
        <end position="28"/>
    </location>
</feature>
<dbReference type="Proteomes" id="UP000502196">
    <property type="component" value="Chromosome"/>
</dbReference>
<feature type="region of interest" description="Disordered" evidence="1">
    <location>
        <begin position="144"/>
        <end position="251"/>
    </location>
</feature>
<organism evidence="2 3">
    <name type="scientific">Kyrpidia spormannii</name>
    <dbReference type="NCBI Taxonomy" id="2055160"/>
    <lineage>
        <taxon>Bacteria</taxon>
        <taxon>Bacillati</taxon>
        <taxon>Bacillota</taxon>
        <taxon>Bacilli</taxon>
        <taxon>Bacillales</taxon>
        <taxon>Alicyclobacillaceae</taxon>
        <taxon>Kyrpidia</taxon>
    </lineage>
</organism>
<dbReference type="AlphaFoldDB" id="A0A6F9E4W6"/>
<evidence type="ECO:0000313" key="3">
    <source>
        <dbReference type="Proteomes" id="UP000502196"/>
    </source>
</evidence>
<sequence>MSLGGQAREVWDLRGGGHRPSAPGSTRSLLRDVARLPLVAAPGATPGVPAQVCSGGAGPGLHPRLRVSRYGRQNGGKVVILASPERIREYTAEGYWGTETLWDRFRQYSRAHPDRLALVDPPNKEELVGLSPERLTYRELEQAVGRGPSFGGPGPAERRCGDGSASERVGVGNALLGRRPGGGCDRPDSRSVAGQGVQLYRRPHRSRHVHHHPPVSRLQRLGHGPATSRTVARLTGDSDPGRHSGDGPGRV</sequence>